<accession>A0A932GP62</accession>
<dbReference type="Proteomes" id="UP000741360">
    <property type="component" value="Unassembled WGS sequence"/>
</dbReference>
<dbReference type="EMBL" id="JACPSX010000092">
    <property type="protein sequence ID" value="MBI3014435.1"/>
    <property type="molecule type" value="Genomic_DNA"/>
</dbReference>
<dbReference type="Gene3D" id="3.10.129.10">
    <property type="entry name" value="Hotdog Thioesterase"/>
    <property type="match status" value="2"/>
</dbReference>
<dbReference type="InterPro" id="IPR029069">
    <property type="entry name" value="HotDog_dom_sf"/>
</dbReference>
<gene>
    <name evidence="2" type="ORF">HYY65_05105</name>
</gene>
<sequence>MMPGVQPIPLTDELVREARAMIGKEVSRAKPGNQWNEEASRDAIRHYAHGIGDDNPLWCDPAYGKKSAYGCTIAPPTFLHTVDTTIVAPGLGGIQLIFGGTDWTFHDTVRGGDGITPCVKIADVEEHHGKKVGRFLIQVGEITYTRQDGKLMARALGRTLRIPRVGAEGQMRHEQRRQTYTEEQLEAIRQEVLQEKRRGSQTRFWEAVEAGELLTPVVKGPLNLIDMVCYMAGLGYPTPFKALERSYLDPYQGDKMFYRNERGDLINAAVGHLDENVAREIIGMPGAYDVGHQRISWMGHLLTNWMGDEGFLKRLQVKIERPNLFGDTTWCRGRVTGKRQEGGECLVDCELWAENQRQEITVTGTATVRLRSREV</sequence>
<comment type="caution">
    <text evidence="2">The sequence shown here is derived from an EMBL/GenBank/DDBJ whole genome shotgun (WGS) entry which is preliminary data.</text>
</comment>
<dbReference type="InterPro" id="IPR039569">
    <property type="entry name" value="FAS1-like_DH_region"/>
</dbReference>
<dbReference type="AlphaFoldDB" id="A0A932GP62"/>
<reference evidence="2" key="1">
    <citation type="submission" date="2020-07" db="EMBL/GenBank/DDBJ databases">
        <title>Huge and variable diversity of episymbiotic CPR bacteria and DPANN archaea in groundwater ecosystems.</title>
        <authorList>
            <person name="He C.Y."/>
            <person name="Keren R."/>
            <person name="Whittaker M."/>
            <person name="Farag I.F."/>
            <person name="Doudna J."/>
            <person name="Cate J.H.D."/>
            <person name="Banfield J.F."/>
        </authorList>
    </citation>
    <scope>NUCLEOTIDE SEQUENCE</scope>
    <source>
        <strain evidence="2">NC_groundwater_717_Ag_S-0.2um_59_8</strain>
    </source>
</reference>
<proteinExistence type="predicted"/>
<dbReference type="SUPFAM" id="SSF54637">
    <property type="entry name" value="Thioesterase/thiol ester dehydrase-isomerase"/>
    <property type="match status" value="2"/>
</dbReference>
<feature type="domain" description="FAS1-like dehydratase" evidence="1">
    <location>
        <begin position="34"/>
        <end position="153"/>
    </location>
</feature>
<organism evidence="2 3">
    <name type="scientific">Tectimicrobiota bacterium</name>
    <dbReference type="NCBI Taxonomy" id="2528274"/>
    <lineage>
        <taxon>Bacteria</taxon>
        <taxon>Pseudomonadati</taxon>
        <taxon>Nitrospinota/Tectimicrobiota group</taxon>
        <taxon>Candidatus Tectimicrobiota</taxon>
    </lineage>
</organism>
<dbReference type="CDD" id="cd03441">
    <property type="entry name" value="R_hydratase_like"/>
    <property type="match status" value="1"/>
</dbReference>
<evidence type="ECO:0000259" key="1">
    <source>
        <dbReference type="Pfam" id="PF13452"/>
    </source>
</evidence>
<evidence type="ECO:0000313" key="2">
    <source>
        <dbReference type="EMBL" id="MBI3014435.1"/>
    </source>
</evidence>
<evidence type="ECO:0000313" key="3">
    <source>
        <dbReference type="Proteomes" id="UP000741360"/>
    </source>
</evidence>
<dbReference type="Pfam" id="PF13452">
    <property type="entry name" value="FAS1_DH_region"/>
    <property type="match status" value="1"/>
</dbReference>
<protein>
    <submittedName>
        <fullName evidence="2">MaoC family dehydratase N-terminal domain-containing protein</fullName>
    </submittedName>
</protein>
<name>A0A932GP62_UNCTE</name>